<dbReference type="Proteomes" id="UP000014680">
    <property type="component" value="Unassembled WGS sequence"/>
</dbReference>
<protein>
    <recommendedName>
        <fullName evidence="1">PiggyBac transposable element-derived protein domain-containing protein</fullName>
    </recommendedName>
</protein>
<sequence>MSSGNMTIVKYQCKVNKSVKLVCNFITKYINSTSHNNKPQMIMLYNTHKVGVDRYDQLIHYNDVSRRSNRFTLSCFYDIINCAVTNAYILFNNTHQHSTHKNFVESLSNQIVGSIPPGPNCLMLFVLSRWSNKEFFEGLL</sequence>
<accession>A0A0A1U630</accession>
<dbReference type="OrthoDB" id="6770266at2759"/>
<dbReference type="RefSeq" id="XP_004256598.1">
    <property type="nucleotide sequence ID" value="XM_004256550.1"/>
</dbReference>
<name>A0A0A1U630_ENTIV</name>
<evidence type="ECO:0000313" key="3">
    <source>
        <dbReference type="Proteomes" id="UP000014680"/>
    </source>
</evidence>
<evidence type="ECO:0000313" key="2">
    <source>
        <dbReference type="EMBL" id="ELP89827.1"/>
    </source>
</evidence>
<dbReference type="VEuPathDB" id="AmoebaDB:EIN_426490"/>
<dbReference type="KEGG" id="eiv:EIN_426490"/>
<gene>
    <name evidence="2" type="ORF">EIN_426490</name>
</gene>
<evidence type="ECO:0000259" key="1">
    <source>
        <dbReference type="Pfam" id="PF13843"/>
    </source>
</evidence>
<proteinExistence type="predicted"/>
<dbReference type="PANTHER" id="PTHR46599:SF6">
    <property type="entry name" value="DUAL SPECIFICITY PHOSPHATASE 26"/>
    <property type="match status" value="1"/>
</dbReference>
<keyword evidence="3" id="KW-1185">Reference proteome</keyword>
<organism evidence="2 3">
    <name type="scientific">Entamoeba invadens IP1</name>
    <dbReference type="NCBI Taxonomy" id="370355"/>
    <lineage>
        <taxon>Eukaryota</taxon>
        <taxon>Amoebozoa</taxon>
        <taxon>Evosea</taxon>
        <taxon>Archamoebae</taxon>
        <taxon>Mastigamoebida</taxon>
        <taxon>Entamoebidae</taxon>
        <taxon>Entamoeba</taxon>
    </lineage>
</organism>
<dbReference type="InterPro" id="IPR029526">
    <property type="entry name" value="PGBD"/>
</dbReference>
<feature type="domain" description="PiggyBac transposable element-derived protein" evidence="1">
    <location>
        <begin position="13"/>
        <end position="88"/>
    </location>
</feature>
<dbReference type="GeneID" id="14888792"/>
<reference evidence="2 3" key="1">
    <citation type="submission" date="2012-10" db="EMBL/GenBank/DDBJ databases">
        <authorList>
            <person name="Zafar N."/>
            <person name="Inman J."/>
            <person name="Hall N."/>
            <person name="Lorenzi H."/>
            <person name="Caler E."/>
        </authorList>
    </citation>
    <scope>NUCLEOTIDE SEQUENCE [LARGE SCALE GENOMIC DNA]</scope>
    <source>
        <strain evidence="2 3">IP1</strain>
    </source>
</reference>
<dbReference type="PANTHER" id="PTHR46599">
    <property type="entry name" value="PIGGYBAC TRANSPOSABLE ELEMENT-DERIVED PROTEIN 4"/>
    <property type="match status" value="1"/>
</dbReference>
<dbReference type="Pfam" id="PF13843">
    <property type="entry name" value="DDE_Tnp_1_7"/>
    <property type="match status" value="1"/>
</dbReference>
<dbReference type="EMBL" id="KB206573">
    <property type="protein sequence ID" value="ELP89827.1"/>
    <property type="molecule type" value="Genomic_DNA"/>
</dbReference>
<dbReference type="AlphaFoldDB" id="A0A0A1U630"/>